<organism evidence="1 2">
    <name type="scientific">Pandoraea communis</name>
    <dbReference type="NCBI Taxonomy" id="2508297"/>
    <lineage>
        <taxon>Bacteria</taxon>
        <taxon>Pseudomonadati</taxon>
        <taxon>Pseudomonadota</taxon>
        <taxon>Betaproteobacteria</taxon>
        <taxon>Burkholderiales</taxon>
        <taxon>Burkholderiaceae</taxon>
        <taxon>Pandoraea</taxon>
    </lineage>
</organism>
<dbReference type="Gene3D" id="1.10.10.10">
    <property type="entry name" value="Winged helix-like DNA-binding domain superfamily/Winged helix DNA-binding domain"/>
    <property type="match status" value="1"/>
</dbReference>
<dbReference type="Proteomes" id="UP000337189">
    <property type="component" value="Unassembled WGS sequence"/>
</dbReference>
<dbReference type="SUPFAM" id="SSF48295">
    <property type="entry name" value="TrpR-like"/>
    <property type="match status" value="1"/>
</dbReference>
<reference evidence="1 2" key="1">
    <citation type="submission" date="2019-08" db="EMBL/GenBank/DDBJ databases">
        <authorList>
            <person name="Peeters C."/>
        </authorList>
    </citation>
    <scope>NUCLEOTIDE SEQUENCE [LARGE SCALE GENOMIC DNA]</scope>
    <source>
        <strain evidence="1 2">LMG 31110</strain>
    </source>
</reference>
<dbReference type="AlphaFoldDB" id="A0A5E4RBF5"/>
<gene>
    <name evidence="1" type="ORF">PCO31110_00055</name>
</gene>
<proteinExistence type="predicted"/>
<dbReference type="InterPro" id="IPR036388">
    <property type="entry name" value="WH-like_DNA-bd_sf"/>
</dbReference>
<accession>A0A5E4RBF5</accession>
<dbReference type="InterPro" id="IPR010921">
    <property type="entry name" value="Trp_repressor/repl_initiator"/>
</dbReference>
<dbReference type="EMBL" id="CABPSJ010000001">
    <property type="protein sequence ID" value="VVD60123.1"/>
    <property type="molecule type" value="Genomic_DNA"/>
</dbReference>
<evidence type="ECO:0000313" key="1">
    <source>
        <dbReference type="EMBL" id="VVD60123.1"/>
    </source>
</evidence>
<dbReference type="GO" id="GO:0043565">
    <property type="term" value="F:sequence-specific DNA binding"/>
    <property type="evidence" value="ECO:0007669"/>
    <property type="project" value="InterPro"/>
</dbReference>
<protein>
    <submittedName>
        <fullName evidence="1">Transposase</fullName>
    </submittedName>
</protein>
<sequence>MSKVMEDDIKRWTAKRKSALVLDIIQGKTTVAEASRQYDLSPFGGRAVGR</sequence>
<evidence type="ECO:0000313" key="2">
    <source>
        <dbReference type="Proteomes" id="UP000337189"/>
    </source>
</evidence>
<name>A0A5E4RBF5_9BURK</name>